<dbReference type="FunFam" id="3.30.160.20:FF:000004">
    <property type="entry name" value="Peptide chain release factor 1"/>
    <property type="match status" value="1"/>
</dbReference>
<evidence type="ECO:0000313" key="5">
    <source>
        <dbReference type="EMBL" id="KAG0461635.1"/>
    </source>
</evidence>
<evidence type="ECO:0000256" key="2">
    <source>
        <dbReference type="ARBA" id="ARBA00022481"/>
    </source>
</evidence>
<dbReference type="Gene3D" id="3.30.70.1660">
    <property type="match status" value="1"/>
</dbReference>
<dbReference type="SUPFAM" id="SSF75620">
    <property type="entry name" value="Release factor"/>
    <property type="match status" value="1"/>
</dbReference>
<proteinExistence type="inferred from homology"/>
<dbReference type="PANTHER" id="PTHR43804">
    <property type="entry name" value="LD18447P"/>
    <property type="match status" value="1"/>
</dbReference>
<keyword evidence="6" id="KW-1185">Reference proteome</keyword>
<dbReference type="InterPro" id="IPR050057">
    <property type="entry name" value="Prokaryotic/Mito_RF"/>
</dbReference>
<dbReference type="InterPro" id="IPR045853">
    <property type="entry name" value="Pep_chain_release_fac_I_sf"/>
</dbReference>
<feature type="domain" description="Prokaryotic-type class I peptide chain release factors" evidence="4">
    <location>
        <begin position="295"/>
        <end position="311"/>
    </location>
</feature>
<accession>A0A835UI43</accession>
<dbReference type="NCBIfam" id="NF001859">
    <property type="entry name" value="PRK00591.1"/>
    <property type="match status" value="1"/>
</dbReference>
<dbReference type="InterPro" id="IPR005139">
    <property type="entry name" value="PCRF"/>
</dbReference>
<dbReference type="Pfam" id="PF00472">
    <property type="entry name" value="RF-1"/>
    <property type="match status" value="1"/>
</dbReference>
<evidence type="ECO:0000259" key="4">
    <source>
        <dbReference type="PROSITE" id="PS00745"/>
    </source>
</evidence>
<dbReference type="Gene3D" id="3.30.160.20">
    <property type="match status" value="1"/>
</dbReference>
<dbReference type="AlphaFoldDB" id="A0A835UI43"/>
<dbReference type="PANTHER" id="PTHR43804:SF7">
    <property type="entry name" value="LD18447P"/>
    <property type="match status" value="1"/>
</dbReference>
<keyword evidence="3" id="KW-0648">Protein biosynthesis</keyword>
<comment type="similarity">
    <text evidence="1">Belongs to the prokaryotic/mitochondrial release factor family.</text>
</comment>
<dbReference type="HAMAP" id="MF_00093">
    <property type="entry name" value="Rel_fac_1"/>
    <property type="match status" value="1"/>
</dbReference>
<evidence type="ECO:0000256" key="1">
    <source>
        <dbReference type="ARBA" id="ARBA00010835"/>
    </source>
</evidence>
<keyword evidence="2" id="KW-0488">Methylation</keyword>
<reference evidence="5 6" key="1">
    <citation type="journal article" date="2020" name="Nat. Food">
        <title>A phased Vanilla planifolia genome enables genetic improvement of flavour and production.</title>
        <authorList>
            <person name="Hasing T."/>
            <person name="Tang H."/>
            <person name="Brym M."/>
            <person name="Khazi F."/>
            <person name="Huang T."/>
            <person name="Chambers A.H."/>
        </authorList>
    </citation>
    <scope>NUCLEOTIDE SEQUENCE [LARGE SCALE GENOMIC DNA]</scope>
    <source>
        <tissue evidence="5">Leaf</tissue>
    </source>
</reference>
<dbReference type="EMBL" id="JADCNL010000011">
    <property type="protein sequence ID" value="KAG0461635.1"/>
    <property type="molecule type" value="Genomic_DNA"/>
</dbReference>
<dbReference type="GO" id="GO:0005737">
    <property type="term" value="C:cytoplasm"/>
    <property type="evidence" value="ECO:0007669"/>
    <property type="project" value="UniProtKB-ARBA"/>
</dbReference>
<protein>
    <recommendedName>
        <fullName evidence="4">Prokaryotic-type class I peptide chain release factors domain-containing protein</fullName>
    </recommendedName>
</protein>
<dbReference type="SMART" id="SM00937">
    <property type="entry name" value="PCRF"/>
    <property type="match status" value="1"/>
</dbReference>
<name>A0A835UI43_VANPL</name>
<dbReference type="Proteomes" id="UP000636800">
    <property type="component" value="Chromosome 11"/>
</dbReference>
<dbReference type="FunFam" id="3.30.70.1660:FF:000002">
    <property type="entry name" value="Peptide chain release factor 1"/>
    <property type="match status" value="1"/>
</dbReference>
<gene>
    <name evidence="5" type="ORF">HPP92_021932</name>
</gene>
<dbReference type="Pfam" id="PF03462">
    <property type="entry name" value="PCRF"/>
    <property type="match status" value="1"/>
</dbReference>
<comment type="caution">
    <text evidence="5">The sequence shown here is derived from an EMBL/GenBank/DDBJ whole genome shotgun (WGS) entry which is preliminary data.</text>
</comment>
<dbReference type="InterPro" id="IPR000352">
    <property type="entry name" value="Pep_chain_release_fac_I"/>
</dbReference>
<dbReference type="GO" id="GO:0016149">
    <property type="term" value="F:translation release factor activity, codon specific"/>
    <property type="evidence" value="ECO:0007669"/>
    <property type="project" value="InterPro"/>
</dbReference>
<evidence type="ECO:0000313" key="6">
    <source>
        <dbReference type="Proteomes" id="UP000636800"/>
    </source>
</evidence>
<sequence length="426" mass="47814">MTPFLGFMVVRRLLLQATSISRHRRSMFCCRSPLASCLLAEGSTRYCTSTRLGGEKETINALLAPELLKIIEQRMIATEEKSDFLLGQVNQPTATPSEYSRANKELRKLGSSLELIKEVRAKRKEIDSLKTLISDCTEDKDMREMASEELAEAVEVEKKLLNVLLKLLLPKDDANERDCIVEVRAGTGGEEASLFAMDIFKMYEKYSQRKGWKFEIIEVMESDLKGYREASGTVSGPGVYGKLKFESGIHRVQRVPVTEKSGRVHTSAVSVAILPQADEVDVQLRVEDLRIDTYRSSGCGGQSVNTTNSAVRITHIPSGITVAIQDERSQHMNKAKALKVLRARLYEIERSRLHMSRSKLRSEQIGSGDRSERIRTYNFPQGRVTDHRVGITHHSIESIMEGESLEVFIDALLLQEEMDAIAAFSA</sequence>
<dbReference type="PROSITE" id="PS00745">
    <property type="entry name" value="RF_PROK_I"/>
    <property type="match status" value="1"/>
</dbReference>
<dbReference type="Gene3D" id="6.10.140.1950">
    <property type="match status" value="1"/>
</dbReference>
<dbReference type="InterPro" id="IPR004373">
    <property type="entry name" value="RF-1"/>
</dbReference>
<evidence type="ECO:0000256" key="3">
    <source>
        <dbReference type="ARBA" id="ARBA00022917"/>
    </source>
</evidence>
<dbReference type="NCBIfam" id="TIGR00019">
    <property type="entry name" value="prfA"/>
    <property type="match status" value="1"/>
</dbReference>
<organism evidence="5 6">
    <name type="scientific">Vanilla planifolia</name>
    <name type="common">Vanilla</name>
    <dbReference type="NCBI Taxonomy" id="51239"/>
    <lineage>
        <taxon>Eukaryota</taxon>
        <taxon>Viridiplantae</taxon>
        <taxon>Streptophyta</taxon>
        <taxon>Embryophyta</taxon>
        <taxon>Tracheophyta</taxon>
        <taxon>Spermatophyta</taxon>
        <taxon>Magnoliopsida</taxon>
        <taxon>Liliopsida</taxon>
        <taxon>Asparagales</taxon>
        <taxon>Orchidaceae</taxon>
        <taxon>Vanilloideae</taxon>
        <taxon>Vanilleae</taxon>
        <taxon>Vanilla</taxon>
    </lineage>
</organism>